<dbReference type="InterPro" id="IPR005883">
    <property type="entry name" value="PilM"/>
</dbReference>
<dbReference type="Gene3D" id="3.30.420.40">
    <property type="match status" value="2"/>
</dbReference>
<sequence length="330" mass="36566">MSSEIQVFLHGLRKTVKRNHWRGRRVAIGIPGESVLVRRFRLPNMPHRGLRIAVQHEVEHRLSLPIADPLYDFSVIQNGLNEQEVEIVLVAASRSVVMPWVELATACGLHPVAVEPSILAVARAVEWNETVDAMSYPAAADPGATHVHALVHLMEDGLDFALLLGKDMVFLRHVSVAQDHNLAPVGSSMEELSLLWPSQPFVTNVAGSGREMEQSSAQLEAGFASAWVEQVVDEVERSLTFAARHALASNQEVSRVTVLDQTGRLPEVIAALRERLTVDVAPAVVDVQWQEGDTRRSVARFQNESFREAPDWLVRHRLAPLIGLVMGVKR</sequence>
<reference evidence="1" key="2">
    <citation type="submission" date="2020-09" db="EMBL/GenBank/DDBJ databases">
        <authorList>
            <person name="Sun Q."/>
            <person name="Ohkuma M."/>
        </authorList>
    </citation>
    <scope>NUCLEOTIDE SEQUENCE</scope>
    <source>
        <strain evidence="1">JCM 18487</strain>
    </source>
</reference>
<dbReference type="Pfam" id="PF11104">
    <property type="entry name" value="PilM_2"/>
    <property type="match status" value="1"/>
</dbReference>
<dbReference type="AlphaFoldDB" id="A0A917NLF1"/>
<organism evidence="1 2">
    <name type="scientific">Alicyclobacillus cellulosilyticus</name>
    <dbReference type="NCBI Taxonomy" id="1003997"/>
    <lineage>
        <taxon>Bacteria</taxon>
        <taxon>Bacillati</taxon>
        <taxon>Bacillota</taxon>
        <taxon>Bacilli</taxon>
        <taxon>Bacillales</taxon>
        <taxon>Alicyclobacillaceae</taxon>
        <taxon>Alicyclobacillus</taxon>
    </lineage>
</organism>
<comment type="caution">
    <text evidence="1">The sequence shown here is derived from an EMBL/GenBank/DDBJ whole genome shotgun (WGS) entry which is preliminary data.</text>
</comment>
<name>A0A917NLF1_9BACL</name>
<keyword evidence="2" id="KW-1185">Reference proteome</keyword>
<dbReference type="SUPFAM" id="SSF53067">
    <property type="entry name" value="Actin-like ATPase domain"/>
    <property type="match status" value="1"/>
</dbReference>
<dbReference type="Gene3D" id="3.30.1490.300">
    <property type="match status" value="1"/>
</dbReference>
<reference evidence="1" key="1">
    <citation type="journal article" date="2014" name="Int. J. Syst. Evol. Microbiol.">
        <title>Complete genome sequence of Corynebacterium casei LMG S-19264T (=DSM 44701T), isolated from a smear-ripened cheese.</title>
        <authorList>
            <consortium name="US DOE Joint Genome Institute (JGI-PGF)"/>
            <person name="Walter F."/>
            <person name="Albersmeier A."/>
            <person name="Kalinowski J."/>
            <person name="Ruckert C."/>
        </authorList>
    </citation>
    <scope>NUCLEOTIDE SEQUENCE</scope>
    <source>
        <strain evidence="1">JCM 18487</strain>
    </source>
</reference>
<dbReference type="EMBL" id="BMOY01000029">
    <property type="protein sequence ID" value="GGJ09521.1"/>
    <property type="molecule type" value="Genomic_DNA"/>
</dbReference>
<gene>
    <name evidence="1" type="ORF">GCM10010885_18290</name>
</gene>
<dbReference type="PANTHER" id="PTHR32432">
    <property type="entry name" value="CELL DIVISION PROTEIN FTSA-RELATED"/>
    <property type="match status" value="1"/>
</dbReference>
<dbReference type="InterPro" id="IPR050696">
    <property type="entry name" value="FtsA/MreB"/>
</dbReference>
<evidence type="ECO:0000313" key="1">
    <source>
        <dbReference type="EMBL" id="GGJ09521.1"/>
    </source>
</evidence>
<proteinExistence type="predicted"/>
<dbReference type="InterPro" id="IPR043129">
    <property type="entry name" value="ATPase_NBD"/>
</dbReference>
<evidence type="ECO:0000313" key="2">
    <source>
        <dbReference type="Proteomes" id="UP000637695"/>
    </source>
</evidence>
<protein>
    <recommendedName>
        <fullName evidence="3">Tfp pilus assembly PilM family ATPase</fullName>
    </recommendedName>
</protein>
<dbReference type="PANTHER" id="PTHR32432:SF3">
    <property type="entry name" value="ETHANOLAMINE UTILIZATION PROTEIN EUTJ"/>
    <property type="match status" value="1"/>
</dbReference>
<accession>A0A917NLF1</accession>
<evidence type="ECO:0008006" key="3">
    <source>
        <dbReference type="Google" id="ProtNLM"/>
    </source>
</evidence>
<dbReference type="Proteomes" id="UP000637695">
    <property type="component" value="Unassembled WGS sequence"/>
</dbReference>